<feature type="signal peptide" evidence="1">
    <location>
        <begin position="1"/>
        <end position="27"/>
    </location>
</feature>
<dbReference type="InterPro" id="IPR027994">
    <property type="entry name" value="WxL_dom"/>
</dbReference>
<evidence type="ECO:0000313" key="3">
    <source>
        <dbReference type="EMBL" id="MDZ5758541.1"/>
    </source>
</evidence>
<accession>A0AAW9K5M4</accession>
<feature type="chain" id="PRO_5043331477" evidence="1">
    <location>
        <begin position="28"/>
        <end position="261"/>
    </location>
</feature>
<sequence length="261" mass="27842">MTKNKVALVGLASIVLSLVGGTNLASAASVPTKSDVIFEEDKDPNTIGEIIRPGTPSEVIEPDEGGHTTGSLRINHVPNIHFGNQKISTASKEYNAVVEGYKKDGVANYIPNFVQVADARGSMTAKWKLSVVGTIFSPTVKTDSPKLTNTHITLNQEKITNNVYDELTPNTTLDRVAGFGTTAVKINTDGTSGIDILNVKANQNTNSTITSSVFNASYTKDATYTADQENTGISLHVPASDIKVDGETYEANLIWTLADVI</sequence>
<organism evidence="3 4">
    <name type="scientific">Carnobacterium maltaromaticum</name>
    <name type="common">Carnobacterium piscicola</name>
    <dbReference type="NCBI Taxonomy" id="2751"/>
    <lineage>
        <taxon>Bacteria</taxon>
        <taxon>Bacillati</taxon>
        <taxon>Bacillota</taxon>
        <taxon>Bacilli</taxon>
        <taxon>Lactobacillales</taxon>
        <taxon>Carnobacteriaceae</taxon>
        <taxon>Carnobacterium</taxon>
    </lineage>
</organism>
<keyword evidence="1" id="KW-0732">Signal</keyword>
<gene>
    <name evidence="3" type="ORF">RAK27_07665</name>
</gene>
<proteinExistence type="predicted"/>
<reference evidence="3" key="1">
    <citation type="submission" date="2023-08" db="EMBL/GenBank/DDBJ databases">
        <title>Genomic characterization of piscicolin 126 produced by Carnobacterium maltaromaticum CM22 strain isolated from salmon (Salmo salar).</title>
        <authorList>
            <person name="Gonzalez-Gragera E."/>
            <person name="Garcia-Lopez J.D."/>
            <person name="Teso-Perez C."/>
            <person name="Gimenez-Hernandez I."/>
            <person name="Peralta-Sanchez J.M."/>
            <person name="Valdivia E."/>
            <person name="Montalban-Lopez M."/>
            <person name="Martin-Platero A.M."/>
            <person name="Banos A."/>
            <person name="Martinez-Bueno M."/>
        </authorList>
    </citation>
    <scope>NUCLEOTIDE SEQUENCE</scope>
    <source>
        <strain evidence="3">CM22</strain>
    </source>
</reference>
<dbReference type="AlphaFoldDB" id="A0AAW9K5M4"/>
<dbReference type="Pfam" id="PF13731">
    <property type="entry name" value="WxL"/>
    <property type="match status" value="1"/>
</dbReference>
<evidence type="ECO:0000256" key="1">
    <source>
        <dbReference type="SAM" id="SignalP"/>
    </source>
</evidence>
<evidence type="ECO:0000259" key="2">
    <source>
        <dbReference type="Pfam" id="PF13731"/>
    </source>
</evidence>
<comment type="caution">
    <text evidence="3">The sequence shown here is derived from an EMBL/GenBank/DDBJ whole genome shotgun (WGS) entry which is preliminary data.</text>
</comment>
<dbReference type="EMBL" id="JAVBVO010000003">
    <property type="protein sequence ID" value="MDZ5758541.1"/>
    <property type="molecule type" value="Genomic_DNA"/>
</dbReference>
<dbReference type="RefSeq" id="WP_322808808.1">
    <property type="nucleotide sequence ID" value="NZ_CBCPHT010000003.1"/>
</dbReference>
<dbReference type="Proteomes" id="UP001290462">
    <property type="component" value="Unassembled WGS sequence"/>
</dbReference>
<protein>
    <submittedName>
        <fullName evidence="3">WxL domain-containing protein</fullName>
    </submittedName>
</protein>
<evidence type="ECO:0000313" key="4">
    <source>
        <dbReference type="Proteomes" id="UP001290462"/>
    </source>
</evidence>
<name>A0AAW9K5M4_CARML</name>
<feature type="domain" description="WxL" evidence="2">
    <location>
        <begin position="26"/>
        <end position="259"/>
    </location>
</feature>